<comment type="caution">
    <text evidence="2">The sequence shown here is derived from an EMBL/GenBank/DDBJ whole genome shotgun (WGS) entry which is preliminary data.</text>
</comment>
<gene>
    <name evidence="2" type="ORF">GCM10009001_00820</name>
</gene>
<accession>A0ABP3QDE6</accession>
<keyword evidence="3" id="KW-1185">Reference proteome</keyword>
<evidence type="ECO:0000256" key="1">
    <source>
        <dbReference type="SAM" id="MobiDB-lite"/>
    </source>
</evidence>
<dbReference type="EMBL" id="BAAADS010000001">
    <property type="protein sequence ID" value="GAA0588762.1"/>
    <property type="molecule type" value="Genomic_DNA"/>
</dbReference>
<protein>
    <recommendedName>
        <fullName evidence="4">Cytosolic protein</fullName>
    </recommendedName>
</protein>
<feature type="compositionally biased region" description="Basic and acidic residues" evidence="1">
    <location>
        <begin position="86"/>
        <end position="95"/>
    </location>
</feature>
<feature type="compositionally biased region" description="Acidic residues" evidence="1">
    <location>
        <begin position="109"/>
        <end position="120"/>
    </location>
</feature>
<feature type="region of interest" description="Disordered" evidence="1">
    <location>
        <begin position="44"/>
        <end position="133"/>
    </location>
</feature>
<proteinExistence type="predicted"/>
<evidence type="ECO:0000313" key="2">
    <source>
        <dbReference type="EMBL" id="GAA0588762.1"/>
    </source>
</evidence>
<organism evidence="2 3">
    <name type="scientific">Virgibacillus siamensis</name>
    <dbReference type="NCBI Taxonomy" id="480071"/>
    <lineage>
        <taxon>Bacteria</taxon>
        <taxon>Bacillati</taxon>
        <taxon>Bacillota</taxon>
        <taxon>Bacilli</taxon>
        <taxon>Bacillales</taxon>
        <taxon>Bacillaceae</taxon>
        <taxon>Virgibacillus</taxon>
    </lineage>
</organism>
<evidence type="ECO:0000313" key="3">
    <source>
        <dbReference type="Proteomes" id="UP001500866"/>
    </source>
</evidence>
<reference evidence="3" key="1">
    <citation type="journal article" date="2019" name="Int. J. Syst. Evol. Microbiol.">
        <title>The Global Catalogue of Microorganisms (GCM) 10K type strain sequencing project: providing services to taxonomists for standard genome sequencing and annotation.</title>
        <authorList>
            <consortium name="The Broad Institute Genomics Platform"/>
            <consortium name="The Broad Institute Genome Sequencing Center for Infectious Disease"/>
            <person name="Wu L."/>
            <person name="Ma J."/>
        </authorList>
    </citation>
    <scope>NUCLEOTIDE SEQUENCE [LARGE SCALE GENOMIC DNA]</scope>
    <source>
        <strain evidence="3">JCM 15395</strain>
    </source>
</reference>
<sequence>MVEIGRFSVAYLLEDKWRERMMIKMAKGSKKEYRDFSNVKNVRENLIPEEFPEGPVGSSINKDEPPYSKSTPWTEGQRRQSAFIYPDKEQHDDLPRQAPTSHPLHDESGDATDEADDLDDGVNPSDDSYEEEQ</sequence>
<dbReference type="Proteomes" id="UP001500866">
    <property type="component" value="Unassembled WGS sequence"/>
</dbReference>
<name>A0ABP3QDE6_9BACI</name>
<evidence type="ECO:0008006" key="4">
    <source>
        <dbReference type="Google" id="ProtNLM"/>
    </source>
</evidence>